<accession>A0A6J4T5P9</accession>
<protein>
    <submittedName>
        <fullName evidence="2">Uncharacterized protein</fullName>
    </submittedName>
</protein>
<name>A0A6J4T5P9_9SPHN</name>
<feature type="non-terminal residue" evidence="2">
    <location>
        <position position="1"/>
    </location>
</feature>
<proteinExistence type="predicted"/>
<organism evidence="2">
    <name type="scientific">uncultured Sphingomonas sp</name>
    <dbReference type="NCBI Taxonomy" id="158754"/>
    <lineage>
        <taxon>Bacteria</taxon>
        <taxon>Pseudomonadati</taxon>
        <taxon>Pseudomonadota</taxon>
        <taxon>Alphaproteobacteria</taxon>
        <taxon>Sphingomonadales</taxon>
        <taxon>Sphingomonadaceae</taxon>
        <taxon>Sphingomonas</taxon>
        <taxon>environmental samples</taxon>
    </lineage>
</organism>
<sequence length="115" mass="12109">EDALDPAALAGDADRLVTPCRERAAGGDGAADLAAAGHDHCDGRHLAGPAGSSGAGRGRRLVAASCQEEQQRKRRNHCRRSDHQHAPAARTVDHDQRIGGAECRFPVHHSLPNSV</sequence>
<feature type="compositionally biased region" description="Basic and acidic residues" evidence="1">
    <location>
        <begin position="79"/>
        <end position="97"/>
    </location>
</feature>
<reference evidence="2" key="1">
    <citation type="submission" date="2020-02" db="EMBL/GenBank/DDBJ databases">
        <authorList>
            <person name="Meier V. D."/>
        </authorList>
    </citation>
    <scope>NUCLEOTIDE SEQUENCE</scope>
    <source>
        <strain evidence="2">AVDCRST_MAG44</strain>
    </source>
</reference>
<feature type="region of interest" description="Disordered" evidence="1">
    <location>
        <begin position="43"/>
        <end position="115"/>
    </location>
</feature>
<dbReference type="EMBL" id="CADCVY010000104">
    <property type="protein sequence ID" value="CAA9514095.1"/>
    <property type="molecule type" value="Genomic_DNA"/>
</dbReference>
<evidence type="ECO:0000313" key="2">
    <source>
        <dbReference type="EMBL" id="CAA9514095.1"/>
    </source>
</evidence>
<gene>
    <name evidence="2" type="ORF">AVDCRST_MAG44-1581</name>
</gene>
<dbReference type="AlphaFoldDB" id="A0A6J4T5P9"/>
<evidence type="ECO:0000256" key="1">
    <source>
        <dbReference type="SAM" id="MobiDB-lite"/>
    </source>
</evidence>
<feature type="non-terminal residue" evidence="2">
    <location>
        <position position="115"/>
    </location>
</feature>